<feature type="compositionally biased region" description="Low complexity" evidence="1">
    <location>
        <begin position="139"/>
        <end position="154"/>
    </location>
</feature>
<dbReference type="Proteomes" id="UP000504606">
    <property type="component" value="Unplaced"/>
</dbReference>
<evidence type="ECO:0000313" key="3">
    <source>
        <dbReference type="RefSeq" id="XP_052129740.1"/>
    </source>
</evidence>
<dbReference type="PANTHER" id="PTHR37984">
    <property type="entry name" value="PROTEIN CBG26694"/>
    <property type="match status" value="1"/>
</dbReference>
<dbReference type="RefSeq" id="XP_052129740.1">
    <property type="nucleotide sequence ID" value="XM_052273780.1"/>
</dbReference>
<feature type="compositionally biased region" description="Polar residues" evidence="1">
    <location>
        <begin position="155"/>
        <end position="179"/>
    </location>
</feature>
<sequence length="248" mass="28374">MGPVAHATLVNACLPDRPNEYPIEELSDVLRERFEPPFLIPVNRFHFSQRVQGEQESASDYFDALATMAERCNFGNGRDEAIRDRIITGIRNDRTRALLLDEVELTLADAKRIVQQSETVRVQGRALAQALPVGRVVAQPNQQLKQKPKNWNQPRNPSNFKQRNFNQRNPNPSTSNQKQWNRRYRCTKRHDGRTCPAVNWICSKCNRKGHTAPACRSVSRVNTIRGSGGQAVITSRSRISERLMRCWV</sequence>
<dbReference type="OrthoDB" id="6492514at2759"/>
<dbReference type="InterPro" id="IPR050951">
    <property type="entry name" value="Retrovirus_Pol_polyprotein"/>
</dbReference>
<feature type="region of interest" description="Disordered" evidence="1">
    <location>
        <begin position="139"/>
        <end position="181"/>
    </location>
</feature>
<gene>
    <name evidence="3" type="primary">LOC113211058</name>
</gene>
<dbReference type="AlphaFoldDB" id="A0A9C6X5W2"/>
<reference evidence="3" key="1">
    <citation type="submission" date="2025-08" db="UniProtKB">
        <authorList>
            <consortium name="RefSeq"/>
        </authorList>
    </citation>
    <scope>IDENTIFICATION</scope>
    <source>
        <tissue evidence="3">Whole organism</tissue>
    </source>
</reference>
<dbReference type="KEGG" id="foc:113211058"/>
<keyword evidence="2" id="KW-1185">Reference proteome</keyword>
<accession>A0A9C6X5W2</accession>
<protein>
    <submittedName>
        <fullName evidence="3">Uncharacterized protein LOC113211058</fullName>
    </submittedName>
</protein>
<evidence type="ECO:0000256" key="1">
    <source>
        <dbReference type="SAM" id="MobiDB-lite"/>
    </source>
</evidence>
<dbReference type="GeneID" id="113211058"/>
<name>A0A9C6X5W2_FRAOC</name>
<dbReference type="PANTHER" id="PTHR37984:SF5">
    <property type="entry name" value="PROTEIN NYNRIN-LIKE"/>
    <property type="match status" value="1"/>
</dbReference>
<proteinExistence type="predicted"/>
<evidence type="ECO:0000313" key="2">
    <source>
        <dbReference type="Proteomes" id="UP000504606"/>
    </source>
</evidence>
<organism evidence="2 3">
    <name type="scientific">Frankliniella occidentalis</name>
    <name type="common">Western flower thrips</name>
    <name type="synonym">Euthrips occidentalis</name>
    <dbReference type="NCBI Taxonomy" id="133901"/>
    <lineage>
        <taxon>Eukaryota</taxon>
        <taxon>Metazoa</taxon>
        <taxon>Ecdysozoa</taxon>
        <taxon>Arthropoda</taxon>
        <taxon>Hexapoda</taxon>
        <taxon>Insecta</taxon>
        <taxon>Pterygota</taxon>
        <taxon>Neoptera</taxon>
        <taxon>Paraneoptera</taxon>
        <taxon>Thysanoptera</taxon>
        <taxon>Terebrantia</taxon>
        <taxon>Thripoidea</taxon>
        <taxon>Thripidae</taxon>
        <taxon>Frankliniella</taxon>
    </lineage>
</organism>